<evidence type="ECO:0000256" key="13">
    <source>
        <dbReference type="HAMAP-Rule" id="MF_00158"/>
    </source>
</evidence>
<feature type="binding site" evidence="13">
    <location>
        <position position="154"/>
    </location>
    <ligand>
        <name>(R)-pantoate</name>
        <dbReference type="ChEBI" id="CHEBI:15980"/>
    </ligand>
</feature>
<protein>
    <recommendedName>
        <fullName evidence="5 13">Pantothenate synthetase</fullName>
        <shortName evidence="13">PS</shortName>
        <ecNumber evidence="4 13">6.3.2.1</ecNumber>
    </recommendedName>
    <alternativeName>
        <fullName evidence="13">Pantoate--beta-alanine ligase</fullName>
    </alternativeName>
    <alternativeName>
        <fullName evidence="13">Pantoate-activating enzyme</fullName>
    </alternativeName>
</protein>
<dbReference type="SUPFAM" id="SSF52374">
    <property type="entry name" value="Nucleotidylyl transferase"/>
    <property type="match status" value="1"/>
</dbReference>
<evidence type="ECO:0000256" key="1">
    <source>
        <dbReference type="ARBA" id="ARBA00004496"/>
    </source>
</evidence>
<keyword evidence="7 13" id="KW-0436">Ligase</keyword>
<evidence type="ECO:0000256" key="9">
    <source>
        <dbReference type="ARBA" id="ARBA00022741"/>
    </source>
</evidence>
<dbReference type="NCBIfam" id="TIGR00125">
    <property type="entry name" value="cyt_tran_rel"/>
    <property type="match status" value="1"/>
</dbReference>
<evidence type="ECO:0000313" key="15">
    <source>
        <dbReference type="Proteomes" id="UP000316238"/>
    </source>
</evidence>
<dbReference type="InterPro" id="IPR003721">
    <property type="entry name" value="Pantoate_ligase"/>
</dbReference>
<dbReference type="InterPro" id="IPR004821">
    <property type="entry name" value="Cyt_trans-like"/>
</dbReference>
<comment type="pathway">
    <text evidence="2 13">Cofactor biosynthesis; (R)-pantothenate biosynthesis; (R)-pantothenate from (R)-pantoate and beta-alanine: step 1/1.</text>
</comment>
<reference evidence="14" key="1">
    <citation type="submission" date="2017-07" db="EMBL/GenBank/DDBJ databases">
        <title>The cable genome - Insights into the physiology and evolution of filamentous bacteria capable of sulfide oxidation via long distance electron transfer.</title>
        <authorList>
            <person name="Thorup C."/>
            <person name="Bjerg J.T."/>
            <person name="Schreiber L."/>
            <person name="Nielsen L.P."/>
            <person name="Kjeldsen K.U."/>
            <person name="Boesen T."/>
            <person name="Boggild A."/>
            <person name="Meysman F."/>
            <person name="Geelhoed J."/>
            <person name="Schramm A."/>
        </authorList>
    </citation>
    <scope>NUCLEOTIDE SEQUENCE [LARGE SCALE GENOMIC DNA]</scope>
    <source>
        <strain evidence="14">GS</strain>
    </source>
</reference>
<dbReference type="PANTHER" id="PTHR21299:SF1">
    <property type="entry name" value="PANTOATE--BETA-ALANINE LIGASE"/>
    <property type="match status" value="1"/>
</dbReference>
<keyword evidence="10 13" id="KW-0067">ATP-binding</keyword>
<keyword evidence="6 13" id="KW-0963">Cytoplasm</keyword>
<evidence type="ECO:0000313" key="14">
    <source>
        <dbReference type="EMBL" id="TAA74174.1"/>
    </source>
</evidence>
<accession>A0A521FZI1</accession>
<dbReference type="InterPro" id="IPR014729">
    <property type="entry name" value="Rossmann-like_a/b/a_fold"/>
</dbReference>
<evidence type="ECO:0000256" key="3">
    <source>
        <dbReference type="ARBA" id="ARBA00009256"/>
    </source>
</evidence>
<evidence type="ECO:0000256" key="5">
    <source>
        <dbReference type="ARBA" id="ARBA00014155"/>
    </source>
</evidence>
<comment type="catalytic activity">
    <reaction evidence="11 13">
        <text>(R)-pantoate + beta-alanine + ATP = (R)-pantothenate + AMP + diphosphate + H(+)</text>
        <dbReference type="Rhea" id="RHEA:10912"/>
        <dbReference type="ChEBI" id="CHEBI:15378"/>
        <dbReference type="ChEBI" id="CHEBI:15980"/>
        <dbReference type="ChEBI" id="CHEBI:29032"/>
        <dbReference type="ChEBI" id="CHEBI:30616"/>
        <dbReference type="ChEBI" id="CHEBI:33019"/>
        <dbReference type="ChEBI" id="CHEBI:57966"/>
        <dbReference type="ChEBI" id="CHEBI:456215"/>
        <dbReference type="EC" id="6.3.2.1"/>
    </reaction>
</comment>
<dbReference type="PANTHER" id="PTHR21299">
    <property type="entry name" value="CYTIDYLATE KINASE/PANTOATE-BETA-ALANINE LIGASE"/>
    <property type="match status" value="1"/>
</dbReference>
<dbReference type="CDD" id="cd00560">
    <property type="entry name" value="PanC"/>
    <property type="match status" value="1"/>
</dbReference>
<organism evidence="14 15">
    <name type="scientific">Candidatus Electronema aureum</name>
    <dbReference type="NCBI Taxonomy" id="2005002"/>
    <lineage>
        <taxon>Bacteria</taxon>
        <taxon>Pseudomonadati</taxon>
        <taxon>Thermodesulfobacteriota</taxon>
        <taxon>Desulfobulbia</taxon>
        <taxon>Desulfobulbales</taxon>
        <taxon>Desulfobulbaceae</taxon>
        <taxon>Candidatus Electronema</taxon>
    </lineage>
</organism>
<feature type="binding site" evidence="13">
    <location>
        <begin position="30"/>
        <end position="37"/>
    </location>
    <ligand>
        <name>ATP</name>
        <dbReference type="ChEBI" id="CHEBI:30616"/>
    </ligand>
</feature>
<dbReference type="InterPro" id="IPR042176">
    <property type="entry name" value="Pantoate_ligase_C"/>
</dbReference>
<keyword evidence="8 13" id="KW-0566">Pantothenate biosynthesis</keyword>
<evidence type="ECO:0000256" key="6">
    <source>
        <dbReference type="ARBA" id="ARBA00022490"/>
    </source>
</evidence>
<dbReference type="GO" id="GO:0005524">
    <property type="term" value="F:ATP binding"/>
    <property type="evidence" value="ECO:0007669"/>
    <property type="project" value="UniProtKB-KW"/>
</dbReference>
<evidence type="ECO:0000256" key="11">
    <source>
        <dbReference type="ARBA" id="ARBA00048258"/>
    </source>
</evidence>
<dbReference type="Gene3D" id="3.30.1300.10">
    <property type="entry name" value="Pantoate-beta-alanine ligase, C-terminal domain"/>
    <property type="match status" value="1"/>
</dbReference>
<name>A0A521FZI1_9BACT</name>
<dbReference type="GO" id="GO:0004592">
    <property type="term" value="F:pantoate-beta-alanine ligase activity"/>
    <property type="evidence" value="ECO:0007669"/>
    <property type="project" value="UniProtKB-UniRule"/>
</dbReference>
<dbReference type="NCBIfam" id="TIGR00018">
    <property type="entry name" value="panC"/>
    <property type="match status" value="1"/>
</dbReference>
<dbReference type="Gene3D" id="3.40.50.620">
    <property type="entry name" value="HUPs"/>
    <property type="match status" value="1"/>
</dbReference>
<keyword evidence="15" id="KW-1185">Reference proteome</keyword>
<dbReference type="GO" id="GO:0015940">
    <property type="term" value="P:pantothenate biosynthetic process"/>
    <property type="evidence" value="ECO:0007669"/>
    <property type="project" value="UniProtKB-UniRule"/>
</dbReference>
<dbReference type="EMBL" id="NQJD01000036">
    <property type="protein sequence ID" value="TAA74174.1"/>
    <property type="molecule type" value="Genomic_DNA"/>
</dbReference>
<evidence type="ECO:0000256" key="12">
    <source>
        <dbReference type="ARBA" id="ARBA00055042"/>
    </source>
</evidence>
<comment type="similarity">
    <text evidence="3 13">Belongs to the pantothenate synthetase family.</text>
</comment>
<comment type="subcellular location">
    <subcellularLocation>
        <location evidence="1 13">Cytoplasm</location>
    </subcellularLocation>
</comment>
<gene>
    <name evidence="13" type="primary">panC</name>
    <name evidence="14" type="ORF">CDV28_1366</name>
</gene>
<proteinExistence type="inferred from homology"/>
<dbReference type="AlphaFoldDB" id="A0A521FZI1"/>
<feature type="binding site" evidence="13">
    <location>
        <position position="61"/>
    </location>
    <ligand>
        <name>beta-alanine</name>
        <dbReference type="ChEBI" id="CHEBI:57966"/>
    </ligand>
</feature>
<dbReference type="Pfam" id="PF02569">
    <property type="entry name" value="Pantoate_ligase"/>
    <property type="match status" value="1"/>
</dbReference>
<feature type="binding site" evidence="13">
    <location>
        <begin position="185"/>
        <end position="188"/>
    </location>
    <ligand>
        <name>ATP</name>
        <dbReference type="ChEBI" id="CHEBI:30616"/>
    </ligand>
</feature>
<dbReference type="Proteomes" id="UP000316238">
    <property type="component" value="Unassembled WGS sequence"/>
</dbReference>
<feature type="binding site" evidence="13">
    <location>
        <position position="61"/>
    </location>
    <ligand>
        <name>(R)-pantoate</name>
        <dbReference type="ChEBI" id="CHEBI:15980"/>
    </ligand>
</feature>
<evidence type="ECO:0000256" key="2">
    <source>
        <dbReference type="ARBA" id="ARBA00004990"/>
    </source>
</evidence>
<dbReference type="HAMAP" id="MF_00158">
    <property type="entry name" value="PanC"/>
    <property type="match status" value="1"/>
</dbReference>
<comment type="caution">
    <text evidence="14">The sequence shown here is derived from an EMBL/GenBank/DDBJ whole genome shotgun (WGS) entry which is preliminary data.</text>
</comment>
<dbReference type="UniPathway" id="UPA00028">
    <property type="reaction ID" value="UER00005"/>
</dbReference>
<evidence type="ECO:0000256" key="4">
    <source>
        <dbReference type="ARBA" id="ARBA00012219"/>
    </source>
</evidence>
<dbReference type="GO" id="GO:0005829">
    <property type="term" value="C:cytosol"/>
    <property type="evidence" value="ECO:0007669"/>
    <property type="project" value="TreeGrafter"/>
</dbReference>
<evidence type="ECO:0000256" key="8">
    <source>
        <dbReference type="ARBA" id="ARBA00022655"/>
    </source>
</evidence>
<keyword evidence="9 13" id="KW-0547">Nucleotide-binding</keyword>
<feature type="active site" description="Proton donor" evidence="13">
    <location>
        <position position="37"/>
    </location>
</feature>
<comment type="miscellaneous">
    <text evidence="13">The reaction proceeds by a bi uni uni bi ping pong mechanism.</text>
</comment>
<feature type="binding site" evidence="13">
    <location>
        <begin position="148"/>
        <end position="151"/>
    </location>
    <ligand>
        <name>ATP</name>
        <dbReference type="ChEBI" id="CHEBI:30616"/>
    </ligand>
</feature>
<evidence type="ECO:0000256" key="7">
    <source>
        <dbReference type="ARBA" id="ARBA00022598"/>
    </source>
</evidence>
<comment type="function">
    <text evidence="12 13">Catalyzes the condensation of pantoate with beta-alanine in an ATP-dependent reaction via a pantoyl-adenylate intermediate.</text>
</comment>
<dbReference type="FunFam" id="3.40.50.620:FF:000114">
    <property type="entry name" value="Pantothenate synthetase"/>
    <property type="match status" value="1"/>
</dbReference>
<dbReference type="EC" id="6.3.2.1" evidence="4 13"/>
<evidence type="ECO:0000256" key="10">
    <source>
        <dbReference type="ARBA" id="ARBA00022840"/>
    </source>
</evidence>
<sequence>MQIIRHPAEMTAWAKEQAKAGHRIGLVPTMGFFHEGHLSLMRRAGQLADFVAVSLFVNPTQFGPQEDLAAYPRNFERDCAMVEAAGVSVLFAPIAAEMYPAGFSTTVAVGAELTGQLCGASRPGHFAGVATVVCKLFNIVQPDVAVFGQKDFQQLAVIRRMTADLNLGVEIVAHPIVREADGLAMSSRNTYLLPQQRESALSLSRALALARTIAAEGERSTERLTTVLRDFIHSFPETEVDYISFVHQDTLQQVAEIDEKTVIALAVKIGGRVRLIDNGLVL</sequence>
<comment type="subunit">
    <text evidence="13">Homodimer.</text>
</comment>
<feature type="binding site" evidence="13">
    <location>
        <position position="177"/>
    </location>
    <ligand>
        <name>ATP</name>
        <dbReference type="ChEBI" id="CHEBI:30616"/>
    </ligand>
</feature>